<dbReference type="AlphaFoldDB" id="A0A4Y9ZKZ7"/>
<dbReference type="Gene3D" id="3.30.710.10">
    <property type="entry name" value="Potassium Channel Kv1.1, Chain A"/>
    <property type="match status" value="1"/>
</dbReference>
<evidence type="ECO:0000259" key="2">
    <source>
        <dbReference type="PROSITE" id="PS50097"/>
    </source>
</evidence>
<feature type="domain" description="BTB" evidence="2">
    <location>
        <begin position="48"/>
        <end position="110"/>
    </location>
</feature>
<dbReference type="InterPro" id="IPR000210">
    <property type="entry name" value="BTB/POZ_dom"/>
</dbReference>
<dbReference type="EMBL" id="SFCI01002302">
    <property type="protein sequence ID" value="TFY74099.1"/>
    <property type="molecule type" value="Genomic_DNA"/>
</dbReference>
<protein>
    <recommendedName>
        <fullName evidence="2">BTB domain-containing protein</fullName>
    </recommendedName>
</protein>
<dbReference type="SUPFAM" id="SSF54695">
    <property type="entry name" value="POZ domain"/>
    <property type="match status" value="1"/>
</dbReference>
<proteinExistence type="predicted"/>
<evidence type="ECO:0000256" key="1">
    <source>
        <dbReference type="SAM" id="MobiDB-lite"/>
    </source>
</evidence>
<sequence length="359" mass="41124">MAPKRQAQGAGSSSRPQKKTHVDVNPETQDKLHAWVLGDRSTPWYNDGDILLKANGKFFRVHVSVLAGASGYFQDLVPSIEQGEKLFEGCAVLEINCSDRKLRHVLRALYKRSFEDLSRLPETVELEAWLHLATNFRIWPLRQEAIDCILDAYPPDLKTFEDRLEACCVAESKGNRTLDAMLVAFLAMDHDLDTFLPSILYACCQSRLGMLGIYQILDETQRYAKRLKRQKFTFDAFFDLYGDIMEKCYAGFSRLAVAHHDLLMAVFDAKFSPRCDQTLECRITLGILRERAFVMGDRPSIPRLDWLKDLDTAGKLCPPCHEYTRQITAVKRQEIWQRLPDIFDLDKHPDVAHGPRGRS</sequence>
<reference evidence="3 4" key="1">
    <citation type="submission" date="2019-02" db="EMBL/GenBank/DDBJ databases">
        <title>Genome sequencing of the rare red list fungi Hericium alpestre (H. flagellum).</title>
        <authorList>
            <person name="Buettner E."/>
            <person name="Kellner H."/>
        </authorList>
    </citation>
    <scope>NUCLEOTIDE SEQUENCE [LARGE SCALE GENOMIC DNA]</scope>
    <source>
        <strain evidence="3 4">DSM 108284</strain>
    </source>
</reference>
<dbReference type="OrthoDB" id="3217871at2759"/>
<dbReference type="CDD" id="cd18186">
    <property type="entry name" value="BTB_POZ_ZBTB_KLHL-like"/>
    <property type="match status" value="1"/>
</dbReference>
<dbReference type="Proteomes" id="UP000298061">
    <property type="component" value="Unassembled WGS sequence"/>
</dbReference>
<comment type="caution">
    <text evidence="3">The sequence shown here is derived from an EMBL/GenBank/DDBJ whole genome shotgun (WGS) entry which is preliminary data.</text>
</comment>
<organism evidence="3 4">
    <name type="scientific">Hericium alpestre</name>
    <dbReference type="NCBI Taxonomy" id="135208"/>
    <lineage>
        <taxon>Eukaryota</taxon>
        <taxon>Fungi</taxon>
        <taxon>Dikarya</taxon>
        <taxon>Basidiomycota</taxon>
        <taxon>Agaricomycotina</taxon>
        <taxon>Agaricomycetes</taxon>
        <taxon>Russulales</taxon>
        <taxon>Hericiaceae</taxon>
        <taxon>Hericium</taxon>
    </lineage>
</organism>
<gene>
    <name evidence="3" type="ORF">EWM64_g9913</name>
</gene>
<dbReference type="STRING" id="135208.A0A4Y9ZKZ7"/>
<dbReference type="InterPro" id="IPR011333">
    <property type="entry name" value="SKP1/BTB/POZ_sf"/>
</dbReference>
<dbReference type="PROSITE" id="PS50097">
    <property type="entry name" value="BTB"/>
    <property type="match status" value="1"/>
</dbReference>
<name>A0A4Y9ZKZ7_9AGAM</name>
<evidence type="ECO:0000313" key="4">
    <source>
        <dbReference type="Proteomes" id="UP000298061"/>
    </source>
</evidence>
<feature type="region of interest" description="Disordered" evidence="1">
    <location>
        <begin position="1"/>
        <end position="25"/>
    </location>
</feature>
<evidence type="ECO:0000313" key="3">
    <source>
        <dbReference type="EMBL" id="TFY74099.1"/>
    </source>
</evidence>
<dbReference type="Pfam" id="PF00651">
    <property type="entry name" value="BTB"/>
    <property type="match status" value="1"/>
</dbReference>
<keyword evidence="4" id="KW-1185">Reference proteome</keyword>
<accession>A0A4Y9ZKZ7</accession>